<dbReference type="SUPFAM" id="SSF48498">
    <property type="entry name" value="Tetracyclin repressor-like, C-terminal domain"/>
    <property type="match status" value="1"/>
</dbReference>
<dbReference type="GO" id="GO:0000976">
    <property type="term" value="F:transcription cis-regulatory region binding"/>
    <property type="evidence" value="ECO:0007669"/>
    <property type="project" value="TreeGrafter"/>
</dbReference>
<dbReference type="InterPro" id="IPR009057">
    <property type="entry name" value="Homeodomain-like_sf"/>
</dbReference>
<proteinExistence type="predicted"/>
<dbReference type="PRINTS" id="PR00455">
    <property type="entry name" value="HTHTETR"/>
</dbReference>
<dbReference type="GO" id="GO:0003700">
    <property type="term" value="F:DNA-binding transcription factor activity"/>
    <property type="evidence" value="ECO:0007669"/>
    <property type="project" value="TreeGrafter"/>
</dbReference>
<dbReference type="Gene3D" id="1.10.357.10">
    <property type="entry name" value="Tetracycline Repressor, domain 2"/>
    <property type="match status" value="1"/>
</dbReference>
<sequence>MVLCNIQTSVLIGADYMKQQATTKNRILDTAELLFAARGFKATSLRAITTAAGVNLASVNYHYGDKKGLIRAVLSRYLEQFMPALEMELVTLHQRDEFSMEEVFFCAKQPLLTLDTCKANGTTIFMSLLGRGYTDVQGHLRWFITTHYDEVIQLFISAVRRAHPCLDPETLFWRLHFTLGAAVFTMASSTALCEIAANDFSNQIQIDDLINRLVPYLAAGVAAPIELNQSFVVNISG</sequence>
<protein>
    <submittedName>
        <fullName evidence="4">Putative HTH-type transcriptional regulator YttP</fullName>
    </submittedName>
</protein>
<gene>
    <name evidence="4" type="primary">yttP</name>
    <name evidence="4" type="ORF">CZ809_01402</name>
</gene>
<evidence type="ECO:0000313" key="5">
    <source>
        <dbReference type="Proteomes" id="UP000189966"/>
    </source>
</evidence>
<keyword evidence="1 2" id="KW-0238">DNA-binding</keyword>
<evidence type="ECO:0000256" key="1">
    <source>
        <dbReference type="ARBA" id="ARBA00023125"/>
    </source>
</evidence>
<dbReference type="Pfam" id="PF00440">
    <property type="entry name" value="TetR_N"/>
    <property type="match status" value="1"/>
</dbReference>
<reference evidence="4 5" key="1">
    <citation type="submission" date="2017-02" db="EMBL/GenBank/DDBJ databases">
        <authorList>
            <person name="Peterson S.W."/>
        </authorList>
    </citation>
    <scope>NUCLEOTIDE SEQUENCE [LARGE SCALE GENOMIC DNA]</scope>
    <source>
        <strain evidence="5">type strain: NCCB 100098</strain>
    </source>
</reference>
<accession>A0A1T5HYJ2</accession>
<organism evidence="4 5">
    <name type="scientific">Photobacterium piscicola</name>
    <dbReference type="NCBI Taxonomy" id="1378299"/>
    <lineage>
        <taxon>Bacteria</taxon>
        <taxon>Pseudomonadati</taxon>
        <taxon>Pseudomonadota</taxon>
        <taxon>Gammaproteobacteria</taxon>
        <taxon>Vibrionales</taxon>
        <taxon>Vibrionaceae</taxon>
        <taxon>Photobacterium</taxon>
    </lineage>
</organism>
<dbReference type="PANTHER" id="PTHR30055">
    <property type="entry name" value="HTH-TYPE TRANSCRIPTIONAL REGULATOR RUTR"/>
    <property type="match status" value="1"/>
</dbReference>
<dbReference type="Proteomes" id="UP000189966">
    <property type="component" value="Unassembled WGS sequence"/>
</dbReference>
<evidence type="ECO:0000256" key="2">
    <source>
        <dbReference type="PROSITE-ProRule" id="PRU00335"/>
    </source>
</evidence>
<dbReference type="SUPFAM" id="SSF46689">
    <property type="entry name" value="Homeodomain-like"/>
    <property type="match status" value="1"/>
</dbReference>
<evidence type="ECO:0000313" key="4">
    <source>
        <dbReference type="EMBL" id="SKC31890.1"/>
    </source>
</evidence>
<dbReference type="PANTHER" id="PTHR30055:SF235">
    <property type="entry name" value="TRANSCRIPTIONAL REGULATORY PROTEIN"/>
    <property type="match status" value="1"/>
</dbReference>
<feature type="DNA-binding region" description="H-T-H motif" evidence="2">
    <location>
        <begin position="44"/>
        <end position="63"/>
    </location>
</feature>
<dbReference type="InterPro" id="IPR036271">
    <property type="entry name" value="Tet_transcr_reg_TetR-rel_C_sf"/>
</dbReference>
<dbReference type="InterPro" id="IPR050109">
    <property type="entry name" value="HTH-type_TetR-like_transc_reg"/>
</dbReference>
<feature type="domain" description="HTH tetR-type" evidence="3">
    <location>
        <begin position="21"/>
        <end position="81"/>
    </location>
</feature>
<dbReference type="PROSITE" id="PS50977">
    <property type="entry name" value="HTH_TETR_2"/>
    <property type="match status" value="1"/>
</dbReference>
<dbReference type="Pfam" id="PF17939">
    <property type="entry name" value="TetR_C_30"/>
    <property type="match status" value="1"/>
</dbReference>
<dbReference type="InterPro" id="IPR041586">
    <property type="entry name" value="PsrA_TetR_C"/>
</dbReference>
<name>A0A1T5HYJ2_9GAMM</name>
<dbReference type="InterPro" id="IPR001647">
    <property type="entry name" value="HTH_TetR"/>
</dbReference>
<evidence type="ECO:0000259" key="3">
    <source>
        <dbReference type="PROSITE" id="PS50977"/>
    </source>
</evidence>
<dbReference type="AlphaFoldDB" id="A0A1T5HYJ2"/>
<dbReference type="EMBL" id="FUZI01000002">
    <property type="protein sequence ID" value="SKC31890.1"/>
    <property type="molecule type" value="Genomic_DNA"/>
</dbReference>